<dbReference type="CDD" id="cd06261">
    <property type="entry name" value="TM_PBP2"/>
    <property type="match status" value="1"/>
</dbReference>
<proteinExistence type="inferred from homology"/>
<feature type="transmembrane region" description="Helical" evidence="10">
    <location>
        <begin position="188"/>
        <end position="210"/>
    </location>
</feature>
<dbReference type="EMBL" id="AP026708">
    <property type="protein sequence ID" value="BDQ32976.1"/>
    <property type="molecule type" value="Genomic_DNA"/>
</dbReference>
<evidence type="ECO:0000256" key="4">
    <source>
        <dbReference type="ARBA" id="ARBA00022448"/>
    </source>
</evidence>
<feature type="transmembrane region" description="Helical" evidence="10">
    <location>
        <begin position="152"/>
        <end position="176"/>
    </location>
</feature>
<comment type="subcellular location">
    <subcellularLocation>
        <location evidence="2">Cell inner membrane</location>
        <topology evidence="2">Multi-pass membrane protein</topology>
    </subcellularLocation>
    <subcellularLocation>
        <location evidence="10">Cell membrane</location>
        <topology evidence="10">Multi-pass membrane protein</topology>
    </subcellularLocation>
</comment>
<keyword evidence="5" id="KW-1003">Cell membrane</keyword>
<evidence type="ECO:0000256" key="2">
    <source>
        <dbReference type="ARBA" id="ARBA00004429"/>
    </source>
</evidence>
<evidence type="ECO:0000256" key="5">
    <source>
        <dbReference type="ARBA" id="ARBA00022475"/>
    </source>
</evidence>
<evidence type="ECO:0000256" key="9">
    <source>
        <dbReference type="ARBA" id="ARBA00023136"/>
    </source>
</evidence>
<comment type="function">
    <text evidence="1">Part of the binding-protein-dependent transport system for glutamine; probably responsible for the translocation of the substrate across the membrane.</text>
</comment>
<dbReference type="PANTHER" id="PTHR30614">
    <property type="entry name" value="MEMBRANE COMPONENT OF AMINO ACID ABC TRANSPORTER"/>
    <property type="match status" value="1"/>
</dbReference>
<dbReference type="Gene3D" id="1.10.3720.10">
    <property type="entry name" value="MetI-like"/>
    <property type="match status" value="1"/>
</dbReference>
<keyword evidence="8 10" id="KW-1133">Transmembrane helix</keyword>
<sequence>MTIRGSPKAAPGLFSRFYLIELTMTEEKKIVPAKGFDKNLMWKVVYAVALIGVCLGFYWATMQTDYIWRWNRIPRYFYYTDTVNINAEIEGEVTSITRKGEDSVVIVSGGGDSEYYTIPGSDVRISQGDTVYMGDTIGVYSEQKMGMLLEGMLITLEVSIVAIMFGILIGLFTGLSRISTNPFLKMSAITYIEIIRGTPLLVQIMIWYFVLGTIINNLLLKAGMFQIPELWFGVASLAIFAGAYVAEIVRAGIQSINRGQMEAARSLGMTKITAMRKIILPQAFKRILPPLAGQFISLIKDSSLLGVIAIRELTKATREAVTTSLMPYELWFVCGILYLVLTFSLSMFVQYLEQRTAEA</sequence>
<keyword evidence="6 10" id="KW-0812">Transmembrane</keyword>
<dbReference type="Pfam" id="PF00528">
    <property type="entry name" value="BPD_transp_1"/>
    <property type="match status" value="1"/>
</dbReference>
<feature type="domain" description="ABC transmembrane type-1" evidence="11">
    <location>
        <begin position="152"/>
        <end position="349"/>
    </location>
</feature>
<keyword evidence="7" id="KW-0029">Amino-acid transport</keyword>
<evidence type="ECO:0000256" key="1">
    <source>
        <dbReference type="ARBA" id="ARBA00003159"/>
    </source>
</evidence>
<evidence type="ECO:0000256" key="10">
    <source>
        <dbReference type="RuleBase" id="RU363032"/>
    </source>
</evidence>
<dbReference type="InterPro" id="IPR010065">
    <property type="entry name" value="AA_ABC_transptr_permease_3TM"/>
</dbReference>
<dbReference type="InterPro" id="IPR043429">
    <property type="entry name" value="ArtM/GltK/GlnP/TcyL/YhdX-like"/>
</dbReference>
<feature type="transmembrane region" description="Helical" evidence="10">
    <location>
        <begin position="230"/>
        <end position="249"/>
    </location>
</feature>
<protein>
    <submittedName>
        <fullName evidence="12">ABC transporter permease</fullName>
    </submittedName>
</protein>
<gene>
    <name evidence="12" type="ORF">JCM14722_05180</name>
</gene>
<dbReference type="InterPro" id="IPR035906">
    <property type="entry name" value="MetI-like_sf"/>
</dbReference>
<dbReference type="InterPro" id="IPR000515">
    <property type="entry name" value="MetI-like"/>
</dbReference>
<evidence type="ECO:0000313" key="12">
    <source>
        <dbReference type="EMBL" id="BDQ32976.1"/>
    </source>
</evidence>
<dbReference type="NCBIfam" id="TIGR01726">
    <property type="entry name" value="HEQRo_perm_3TM"/>
    <property type="match status" value="1"/>
</dbReference>
<name>A0ABM8ANL5_9BACT</name>
<dbReference type="Proteomes" id="UP001061361">
    <property type="component" value="Chromosome"/>
</dbReference>
<keyword evidence="9 10" id="KW-0472">Membrane</keyword>
<keyword evidence="13" id="KW-1185">Reference proteome</keyword>
<evidence type="ECO:0000256" key="3">
    <source>
        <dbReference type="ARBA" id="ARBA00010072"/>
    </source>
</evidence>
<organism evidence="12 13">
    <name type="scientific">Pseudodesulfovibrio portus</name>
    <dbReference type="NCBI Taxonomy" id="231439"/>
    <lineage>
        <taxon>Bacteria</taxon>
        <taxon>Pseudomonadati</taxon>
        <taxon>Thermodesulfobacteriota</taxon>
        <taxon>Desulfovibrionia</taxon>
        <taxon>Desulfovibrionales</taxon>
        <taxon>Desulfovibrionaceae</taxon>
    </lineage>
</organism>
<dbReference type="SUPFAM" id="SSF161098">
    <property type="entry name" value="MetI-like"/>
    <property type="match status" value="1"/>
</dbReference>
<dbReference type="PROSITE" id="PS50928">
    <property type="entry name" value="ABC_TM1"/>
    <property type="match status" value="1"/>
</dbReference>
<accession>A0ABM8ANL5</accession>
<evidence type="ECO:0000259" key="11">
    <source>
        <dbReference type="PROSITE" id="PS50928"/>
    </source>
</evidence>
<evidence type="ECO:0000313" key="13">
    <source>
        <dbReference type="Proteomes" id="UP001061361"/>
    </source>
</evidence>
<dbReference type="PANTHER" id="PTHR30614:SF20">
    <property type="entry name" value="GLUTAMINE TRANSPORT SYSTEM PERMEASE PROTEIN GLNP"/>
    <property type="match status" value="1"/>
</dbReference>
<evidence type="ECO:0000256" key="7">
    <source>
        <dbReference type="ARBA" id="ARBA00022970"/>
    </source>
</evidence>
<keyword evidence="4 10" id="KW-0813">Transport</keyword>
<reference evidence="12" key="1">
    <citation type="submission" date="2022-08" db="EMBL/GenBank/DDBJ databases">
        <title>Genome Sequence of the sulphate-reducing bacterium, Pseudodesulfovibrio portus JCM14722.</title>
        <authorList>
            <person name="Kondo R."/>
            <person name="Kataoka T."/>
        </authorList>
    </citation>
    <scope>NUCLEOTIDE SEQUENCE</scope>
    <source>
        <strain evidence="12">JCM 14722</strain>
    </source>
</reference>
<evidence type="ECO:0000256" key="8">
    <source>
        <dbReference type="ARBA" id="ARBA00022989"/>
    </source>
</evidence>
<feature type="transmembrane region" description="Helical" evidence="10">
    <location>
        <begin position="40"/>
        <end position="60"/>
    </location>
</feature>
<feature type="transmembrane region" description="Helical" evidence="10">
    <location>
        <begin position="330"/>
        <end position="352"/>
    </location>
</feature>
<comment type="similarity">
    <text evidence="3">Belongs to the binding-protein-dependent transport system permease family. HisMQ subfamily.</text>
</comment>
<evidence type="ECO:0000256" key="6">
    <source>
        <dbReference type="ARBA" id="ARBA00022692"/>
    </source>
</evidence>